<protein>
    <submittedName>
        <fullName evidence="2">Uncharacterized protein</fullName>
    </submittedName>
</protein>
<comment type="caution">
    <text evidence="2">The sequence shown here is derived from an EMBL/GenBank/DDBJ whole genome shotgun (WGS) entry which is preliminary data.</text>
</comment>
<feature type="compositionally biased region" description="Polar residues" evidence="1">
    <location>
        <begin position="27"/>
        <end position="39"/>
    </location>
</feature>
<dbReference type="AlphaFoldDB" id="A0A9D4H5X8"/>
<feature type="region of interest" description="Disordered" evidence="1">
    <location>
        <begin position="1"/>
        <end position="49"/>
    </location>
</feature>
<evidence type="ECO:0000313" key="3">
    <source>
        <dbReference type="Proteomes" id="UP000828390"/>
    </source>
</evidence>
<sequence>MEDREHRGNQINAHTNIDNENIKEESSIPNEDYTSSTTDVNEDQTESVPETIKSTVVKHDKKQGKSLVVPKITSVSKTNTKNIPLRTKKPIEQKSRVSGIVYTQAQKPKAVAAKPVVRKPRRKSEHWQLSEVGPEMQSSIGCEYKLSQIRLRQRIVYLMWRAVFDEAKRNTKRKVKL</sequence>
<reference evidence="2" key="1">
    <citation type="journal article" date="2019" name="bioRxiv">
        <title>The Genome of the Zebra Mussel, Dreissena polymorpha: A Resource for Invasive Species Research.</title>
        <authorList>
            <person name="McCartney M.A."/>
            <person name="Auch B."/>
            <person name="Kono T."/>
            <person name="Mallez S."/>
            <person name="Zhang Y."/>
            <person name="Obille A."/>
            <person name="Becker A."/>
            <person name="Abrahante J.E."/>
            <person name="Garbe J."/>
            <person name="Badalamenti J.P."/>
            <person name="Herman A."/>
            <person name="Mangelson H."/>
            <person name="Liachko I."/>
            <person name="Sullivan S."/>
            <person name="Sone E.D."/>
            <person name="Koren S."/>
            <person name="Silverstein K.A.T."/>
            <person name="Beckman K.B."/>
            <person name="Gohl D.M."/>
        </authorList>
    </citation>
    <scope>NUCLEOTIDE SEQUENCE</scope>
    <source>
        <strain evidence="2">Duluth1</strain>
        <tissue evidence="2">Whole animal</tissue>
    </source>
</reference>
<proteinExistence type="predicted"/>
<evidence type="ECO:0000313" key="2">
    <source>
        <dbReference type="EMBL" id="KAH3830176.1"/>
    </source>
</evidence>
<name>A0A9D4H5X8_DREPO</name>
<dbReference type="EMBL" id="JAIWYP010000004">
    <property type="protein sequence ID" value="KAH3830176.1"/>
    <property type="molecule type" value="Genomic_DNA"/>
</dbReference>
<reference evidence="2" key="2">
    <citation type="submission" date="2020-11" db="EMBL/GenBank/DDBJ databases">
        <authorList>
            <person name="McCartney M.A."/>
            <person name="Auch B."/>
            <person name="Kono T."/>
            <person name="Mallez S."/>
            <person name="Becker A."/>
            <person name="Gohl D.M."/>
            <person name="Silverstein K.A.T."/>
            <person name="Koren S."/>
            <person name="Bechman K.B."/>
            <person name="Herman A."/>
            <person name="Abrahante J.E."/>
            <person name="Garbe J."/>
        </authorList>
    </citation>
    <scope>NUCLEOTIDE SEQUENCE</scope>
    <source>
        <strain evidence="2">Duluth1</strain>
        <tissue evidence="2">Whole animal</tissue>
    </source>
</reference>
<keyword evidence="3" id="KW-1185">Reference proteome</keyword>
<gene>
    <name evidence="2" type="ORF">DPMN_103415</name>
</gene>
<accession>A0A9D4H5X8</accession>
<feature type="compositionally biased region" description="Polar residues" evidence="1">
    <location>
        <begin position="9"/>
        <end position="19"/>
    </location>
</feature>
<organism evidence="2 3">
    <name type="scientific">Dreissena polymorpha</name>
    <name type="common">Zebra mussel</name>
    <name type="synonym">Mytilus polymorpha</name>
    <dbReference type="NCBI Taxonomy" id="45954"/>
    <lineage>
        <taxon>Eukaryota</taxon>
        <taxon>Metazoa</taxon>
        <taxon>Spiralia</taxon>
        <taxon>Lophotrochozoa</taxon>
        <taxon>Mollusca</taxon>
        <taxon>Bivalvia</taxon>
        <taxon>Autobranchia</taxon>
        <taxon>Heteroconchia</taxon>
        <taxon>Euheterodonta</taxon>
        <taxon>Imparidentia</taxon>
        <taxon>Neoheterodontei</taxon>
        <taxon>Myida</taxon>
        <taxon>Dreissenoidea</taxon>
        <taxon>Dreissenidae</taxon>
        <taxon>Dreissena</taxon>
    </lineage>
</organism>
<evidence type="ECO:0000256" key="1">
    <source>
        <dbReference type="SAM" id="MobiDB-lite"/>
    </source>
</evidence>
<dbReference type="Proteomes" id="UP000828390">
    <property type="component" value="Unassembled WGS sequence"/>
</dbReference>